<keyword evidence="3" id="KW-0496">Mitochondrion</keyword>
<evidence type="ECO:0000256" key="1">
    <source>
        <dbReference type="ARBA" id="ARBA00004173"/>
    </source>
</evidence>
<feature type="region of interest" description="Disordered" evidence="5">
    <location>
        <begin position="1"/>
        <end position="21"/>
    </location>
</feature>
<dbReference type="Gene3D" id="1.10.10.140">
    <property type="entry name" value="Cytochrome c oxidase, subunit VIb"/>
    <property type="match status" value="1"/>
</dbReference>
<accession>A0A550C6H9</accession>
<dbReference type="PROSITE" id="PS51808">
    <property type="entry name" value="CHCH"/>
    <property type="match status" value="1"/>
</dbReference>
<dbReference type="AlphaFoldDB" id="A0A550C6H9"/>
<dbReference type="InterPro" id="IPR036549">
    <property type="entry name" value="CX6/COA6-like_sf"/>
</dbReference>
<comment type="similarity">
    <text evidence="2">Belongs to the cytochrome c oxidase subunit 6B family.</text>
</comment>
<dbReference type="PANTHER" id="PTHR47677:SF1">
    <property type="entry name" value="CYTOCHROME C OXIDASE ASSEMBLY FACTOR 6"/>
    <property type="match status" value="1"/>
</dbReference>
<dbReference type="PANTHER" id="PTHR47677">
    <property type="entry name" value="CYTOCHROME C OXIDASE ASSEMBLY FACTOR 6"/>
    <property type="match status" value="1"/>
</dbReference>
<evidence type="ECO:0000256" key="5">
    <source>
        <dbReference type="SAM" id="MobiDB-lite"/>
    </source>
</evidence>
<evidence type="ECO:0000313" key="7">
    <source>
        <dbReference type="Proteomes" id="UP000320762"/>
    </source>
</evidence>
<proteinExistence type="inferred from homology"/>
<keyword evidence="4" id="KW-1015">Disulfide bond</keyword>
<evidence type="ECO:0000313" key="6">
    <source>
        <dbReference type="EMBL" id="TRM60407.1"/>
    </source>
</evidence>
<dbReference type="STRING" id="97359.A0A550C6H9"/>
<sequence length="96" mass="11210">MWPFTSSKPAEEAKPTAMTREDRQKCWDSRDAYFACLDKVKVVKAGDEGDQCKAENTLYEKNCARSWIDYFNQRRVIAEAQKERLAQANNQFQKPK</sequence>
<dbReference type="InterPro" id="IPR048280">
    <property type="entry name" value="COX6B-like"/>
</dbReference>
<reference evidence="6 7" key="1">
    <citation type="journal article" date="2019" name="New Phytol.">
        <title>Comparative genomics reveals unique wood-decay strategies and fruiting body development in the Schizophyllaceae.</title>
        <authorList>
            <person name="Almasi E."/>
            <person name="Sahu N."/>
            <person name="Krizsan K."/>
            <person name="Balint B."/>
            <person name="Kovacs G.M."/>
            <person name="Kiss B."/>
            <person name="Cseklye J."/>
            <person name="Drula E."/>
            <person name="Henrissat B."/>
            <person name="Nagy I."/>
            <person name="Chovatia M."/>
            <person name="Adam C."/>
            <person name="LaButti K."/>
            <person name="Lipzen A."/>
            <person name="Riley R."/>
            <person name="Grigoriev I.V."/>
            <person name="Nagy L.G."/>
        </authorList>
    </citation>
    <scope>NUCLEOTIDE SEQUENCE [LARGE SCALE GENOMIC DNA]</scope>
    <source>
        <strain evidence="6 7">NL-1724</strain>
    </source>
</reference>
<dbReference type="GO" id="GO:0005739">
    <property type="term" value="C:mitochondrion"/>
    <property type="evidence" value="ECO:0007669"/>
    <property type="project" value="UniProtKB-SubCell"/>
</dbReference>
<evidence type="ECO:0000256" key="2">
    <source>
        <dbReference type="ARBA" id="ARBA00006425"/>
    </source>
</evidence>
<dbReference type="OrthoDB" id="5545577at2759"/>
<dbReference type="Pfam" id="PF02297">
    <property type="entry name" value="COX6B"/>
    <property type="match status" value="1"/>
</dbReference>
<evidence type="ECO:0000256" key="3">
    <source>
        <dbReference type="ARBA" id="ARBA00023128"/>
    </source>
</evidence>
<feature type="compositionally biased region" description="Basic and acidic residues" evidence="5">
    <location>
        <begin position="9"/>
        <end position="21"/>
    </location>
</feature>
<name>A0A550C6H9_9AGAR</name>
<comment type="subcellular location">
    <subcellularLocation>
        <location evidence="1">Mitochondrion</location>
    </subcellularLocation>
</comment>
<evidence type="ECO:0000256" key="4">
    <source>
        <dbReference type="ARBA" id="ARBA00023157"/>
    </source>
</evidence>
<gene>
    <name evidence="6" type="ORF">BD626DRAFT_505284</name>
</gene>
<dbReference type="EMBL" id="VDMD01000022">
    <property type="protein sequence ID" value="TRM60407.1"/>
    <property type="molecule type" value="Genomic_DNA"/>
</dbReference>
<dbReference type="Proteomes" id="UP000320762">
    <property type="component" value="Unassembled WGS sequence"/>
</dbReference>
<organism evidence="6 7">
    <name type="scientific">Schizophyllum amplum</name>
    <dbReference type="NCBI Taxonomy" id="97359"/>
    <lineage>
        <taxon>Eukaryota</taxon>
        <taxon>Fungi</taxon>
        <taxon>Dikarya</taxon>
        <taxon>Basidiomycota</taxon>
        <taxon>Agaricomycotina</taxon>
        <taxon>Agaricomycetes</taxon>
        <taxon>Agaricomycetidae</taxon>
        <taxon>Agaricales</taxon>
        <taxon>Schizophyllaceae</taxon>
        <taxon>Schizophyllum</taxon>
    </lineage>
</organism>
<dbReference type="SUPFAM" id="SSF47694">
    <property type="entry name" value="Cytochrome c oxidase subunit h"/>
    <property type="match status" value="1"/>
</dbReference>
<dbReference type="InterPro" id="IPR048281">
    <property type="entry name" value="COA6_fun"/>
</dbReference>
<comment type="caution">
    <text evidence="6">The sequence shown here is derived from an EMBL/GenBank/DDBJ whole genome shotgun (WGS) entry which is preliminary data.</text>
</comment>
<protein>
    <submittedName>
        <fullName evidence="6">Cytochrome oxidase c subunit VIb-domain-containing protein</fullName>
    </submittedName>
</protein>
<keyword evidence="7" id="KW-1185">Reference proteome</keyword>